<accession>A0A6A6TQM8</accession>
<evidence type="ECO:0000256" key="1">
    <source>
        <dbReference type="PROSITE-ProRule" id="PRU00042"/>
    </source>
</evidence>
<keyword evidence="1" id="KW-0862">Zinc</keyword>
<dbReference type="Proteomes" id="UP000799324">
    <property type="component" value="Unassembled WGS sequence"/>
</dbReference>
<feature type="region of interest" description="Disordered" evidence="2">
    <location>
        <begin position="95"/>
        <end position="136"/>
    </location>
</feature>
<reference evidence="4" key="1">
    <citation type="journal article" date="2020" name="Stud. Mycol.">
        <title>101 Dothideomycetes genomes: a test case for predicting lifestyles and emergence of pathogens.</title>
        <authorList>
            <person name="Haridas S."/>
            <person name="Albert R."/>
            <person name="Binder M."/>
            <person name="Bloem J."/>
            <person name="Labutti K."/>
            <person name="Salamov A."/>
            <person name="Andreopoulos B."/>
            <person name="Baker S."/>
            <person name="Barry K."/>
            <person name="Bills G."/>
            <person name="Bluhm B."/>
            <person name="Cannon C."/>
            <person name="Castanera R."/>
            <person name="Culley D."/>
            <person name="Daum C."/>
            <person name="Ezra D."/>
            <person name="Gonzalez J."/>
            <person name="Henrissat B."/>
            <person name="Kuo A."/>
            <person name="Liang C."/>
            <person name="Lipzen A."/>
            <person name="Lutzoni F."/>
            <person name="Magnuson J."/>
            <person name="Mondo S."/>
            <person name="Nolan M."/>
            <person name="Ohm R."/>
            <person name="Pangilinan J."/>
            <person name="Park H.-J."/>
            <person name="Ramirez L."/>
            <person name="Alfaro M."/>
            <person name="Sun H."/>
            <person name="Tritt A."/>
            <person name="Yoshinaga Y."/>
            <person name="Zwiers L.-H."/>
            <person name="Turgeon B."/>
            <person name="Goodwin S."/>
            <person name="Spatafora J."/>
            <person name="Crous P."/>
            <person name="Grigoriev I."/>
        </authorList>
    </citation>
    <scope>NUCLEOTIDE SEQUENCE</scope>
    <source>
        <strain evidence="4">CBS 122681</strain>
    </source>
</reference>
<evidence type="ECO:0000313" key="4">
    <source>
        <dbReference type="EMBL" id="KAF2661487.1"/>
    </source>
</evidence>
<evidence type="ECO:0000259" key="3">
    <source>
        <dbReference type="PROSITE" id="PS50157"/>
    </source>
</evidence>
<dbReference type="PROSITE" id="PS00028">
    <property type="entry name" value="ZINC_FINGER_C2H2_1"/>
    <property type="match status" value="1"/>
</dbReference>
<feature type="domain" description="C2H2-type" evidence="3">
    <location>
        <begin position="145"/>
        <end position="175"/>
    </location>
</feature>
<dbReference type="GO" id="GO:0008270">
    <property type="term" value="F:zinc ion binding"/>
    <property type="evidence" value="ECO:0007669"/>
    <property type="project" value="UniProtKB-KW"/>
</dbReference>
<evidence type="ECO:0000313" key="5">
    <source>
        <dbReference type="Proteomes" id="UP000799324"/>
    </source>
</evidence>
<proteinExistence type="predicted"/>
<name>A0A6A6TQM8_9PLEO</name>
<protein>
    <recommendedName>
        <fullName evidence="3">C2H2-type domain-containing protein</fullName>
    </recommendedName>
</protein>
<dbReference type="InterPro" id="IPR013087">
    <property type="entry name" value="Znf_C2H2_type"/>
</dbReference>
<gene>
    <name evidence="4" type="ORF">K491DRAFT_673801</name>
</gene>
<dbReference type="PROSITE" id="PS50157">
    <property type="entry name" value="ZINC_FINGER_C2H2_2"/>
    <property type="match status" value="1"/>
</dbReference>
<organism evidence="4 5">
    <name type="scientific">Lophiostoma macrostomum CBS 122681</name>
    <dbReference type="NCBI Taxonomy" id="1314788"/>
    <lineage>
        <taxon>Eukaryota</taxon>
        <taxon>Fungi</taxon>
        <taxon>Dikarya</taxon>
        <taxon>Ascomycota</taxon>
        <taxon>Pezizomycotina</taxon>
        <taxon>Dothideomycetes</taxon>
        <taxon>Pleosporomycetidae</taxon>
        <taxon>Pleosporales</taxon>
        <taxon>Lophiostomataceae</taxon>
        <taxon>Lophiostoma</taxon>
    </lineage>
</organism>
<evidence type="ECO:0000256" key="2">
    <source>
        <dbReference type="SAM" id="MobiDB-lite"/>
    </source>
</evidence>
<dbReference type="EMBL" id="MU004293">
    <property type="protein sequence ID" value="KAF2661487.1"/>
    <property type="molecule type" value="Genomic_DNA"/>
</dbReference>
<keyword evidence="1" id="KW-0479">Metal-binding</keyword>
<keyword evidence="1" id="KW-0863">Zinc-finger</keyword>
<keyword evidence="5" id="KW-1185">Reference proteome</keyword>
<sequence>MCKLYLHLCCCGHSEISVPPCGEDLILNAEAFVGRRSVYRFRTCGRVTQIEERVHRDCDRCDPEQQQRRMEQDLGLMEIILAVIEDIPAGLLEVGYSSDSGSSDEDDDSSESESSDEDSSSESGSPRGALPAHRISEHTPRTVEYACKQSDCTASLPDVYAFITHMRQAHGIEPPAVSASPFSLSLSASDAPVILTFTTSPNPGRLSPELNVVALIGYPLVDTSQHGLAYYQGNK</sequence>
<dbReference type="AlphaFoldDB" id="A0A6A6TQM8"/>
<feature type="compositionally biased region" description="Acidic residues" evidence="2">
    <location>
        <begin position="102"/>
        <end position="120"/>
    </location>
</feature>